<sequence>MIDGLMKSTIDPLWEAMATPLVKARLTPNQVTFIGLVMIILVSLAYFWHQSPALYGATLIVAFVFDALDGAVARRRNMSTKAGGYFDAMVDRYQELAVLATLAHMHDAWPLALACFSGSVITSYAKARTAIEMPVSNTDWPDFFERMERVIYICAMLLIAGILGDTAITWGLAGFATLAHVTALQRARRATQMLKAQDTSTEE</sequence>
<comment type="caution">
    <text evidence="4">The sequence shown here is derived from an EMBL/GenBank/DDBJ whole genome shotgun (WGS) entry which is preliminary data.</text>
</comment>
<gene>
    <name evidence="4" type="ORF">SAMN06265373_101368</name>
</gene>
<evidence type="ECO:0000256" key="1">
    <source>
        <dbReference type="ARBA" id="ARBA00022679"/>
    </source>
</evidence>
<keyword evidence="5" id="KW-1185">Reference proteome</keyword>
<comment type="similarity">
    <text evidence="2">Belongs to the CDP-alcohol phosphatidyltransferase class-I family.</text>
</comment>
<keyword evidence="3" id="KW-0472">Membrane</keyword>
<evidence type="ECO:0000313" key="5">
    <source>
        <dbReference type="Proteomes" id="UP001157961"/>
    </source>
</evidence>
<dbReference type="RefSeq" id="WP_283424228.1">
    <property type="nucleotide sequence ID" value="NZ_FXTY01000001.1"/>
</dbReference>
<dbReference type="Gene3D" id="1.20.120.1760">
    <property type="match status" value="1"/>
</dbReference>
<dbReference type="Pfam" id="PF01066">
    <property type="entry name" value="CDP-OH_P_transf"/>
    <property type="match status" value="1"/>
</dbReference>
<reference evidence="4 5" key="1">
    <citation type="submission" date="2017-05" db="EMBL/GenBank/DDBJ databases">
        <authorList>
            <person name="Varghese N."/>
            <person name="Submissions S."/>
        </authorList>
    </citation>
    <scope>NUCLEOTIDE SEQUENCE [LARGE SCALE GENOMIC DNA]</scope>
    <source>
        <strain evidence="4 5">DSM 29734</strain>
    </source>
</reference>
<proteinExistence type="inferred from homology"/>
<protein>
    <submittedName>
        <fullName evidence="4">Archaetidylinositol phosphate synthase</fullName>
    </submittedName>
</protein>
<name>A0ABY1N9F8_9RHOB</name>
<dbReference type="Proteomes" id="UP001157961">
    <property type="component" value="Unassembled WGS sequence"/>
</dbReference>
<keyword evidence="3" id="KW-0812">Transmembrane</keyword>
<evidence type="ECO:0000313" key="4">
    <source>
        <dbReference type="EMBL" id="SMP03636.1"/>
    </source>
</evidence>
<feature type="transmembrane region" description="Helical" evidence="3">
    <location>
        <begin position="150"/>
        <end position="173"/>
    </location>
</feature>
<keyword evidence="1 2" id="KW-0808">Transferase</keyword>
<evidence type="ECO:0000256" key="3">
    <source>
        <dbReference type="SAM" id="Phobius"/>
    </source>
</evidence>
<dbReference type="InterPro" id="IPR043130">
    <property type="entry name" value="CDP-OH_PTrfase_TM_dom"/>
</dbReference>
<feature type="transmembrane region" description="Helical" evidence="3">
    <location>
        <begin position="54"/>
        <end position="72"/>
    </location>
</feature>
<organism evidence="4 5">
    <name type="scientific">Shimia sagamensis</name>
    <dbReference type="NCBI Taxonomy" id="1566352"/>
    <lineage>
        <taxon>Bacteria</taxon>
        <taxon>Pseudomonadati</taxon>
        <taxon>Pseudomonadota</taxon>
        <taxon>Alphaproteobacteria</taxon>
        <taxon>Rhodobacterales</taxon>
        <taxon>Roseobacteraceae</taxon>
    </lineage>
</organism>
<feature type="transmembrane region" description="Helical" evidence="3">
    <location>
        <begin position="31"/>
        <end position="48"/>
    </location>
</feature>
<accession>A0ABY1N9F8</accession>
<keyword evidence="3" id="KW-1133">Transmembrane helix</keyword>
<dbReference type="InterPro" id="IPR000462">
    <property type="entry name" value="CDP-OH_P_trans"/>
</dbReference>
<dbReference type="EMBL" id="FXTY01000001">
    <property type="protein sequence ID" value="SMP03636.1"/>
    <property type="molecule type" value="Genomic_DNA"/>
</dbReference>
<dbReference type="InterPro" id="IPR048254">
    <property type="entry name" value="CDP_ALCOHOL_P_TRANSF_CS"/>
</dbReference>
<evidence type="ECO:0000256" key="2">
    <source>
        <dbReference type="RuleBase" id="RU003750"/>
    </source>
</evidence>
<dbReference type="PROSITE" id="PS00379">
    <property type="entry name" value="CDP_ALCOHOL_P_TRANSF"/>
    <property type="match status" value="1"/>
</dbReference>